<name>A0A2A2JXK4_9BILA</name>
<evidence type="ECO:0000313" key="2">
    <source>
        <dbReference type="EMBL" id="PAV66445.1"/>
    </source>
</evidence>
<feature type="compositionally biased region" description="Basic and acidic residues" evidence="1">
    <location>
        <begin position="81"/>
        <end position="102"/>
    </location>
</feature>
<comment type="caution">
    <text evidence="2">The sequence shown here is derived from an EMBL/GenBank/DDBJ whole genome shotgun (WGS) entry which is preliminary data.</text>
</comment>
<gene>
    <name evidence="2" type="ORF">WR25_19838</name>
</gene>
<evidence type="ECO:0000256" key="1">
    <source>
        <dbReference type="SAM" id="MobiDB-lite"/>
    </source>
</evidence>
<dbReference type="EMBL" id="LIAE01010096">
    <property type="protein sequence ID" value="PAV66445.1"/>
    <property type="molecule type" value="Genomic_DNA"/>
</dbReference>
<accession>A0A2A2JXK4</accession>
<organism evidence="2 3">
    <name type="scientific">Diploscapter pachys</name>
    <dbReference type="NCBI Taxonomy" id="2018661"/>
    <lineage>
        <taxon>Eukaryota</taxon>
        <taxon>Metazoa</taxon>
        <taxon>Ecdysozoa</taxon>
        <taxon>Nematoda</taxon>
        <taxon>Chromadorea</taxon>
        <taxon>Rhabditida</taxon>
        <taxon>Rhabditina</taxon>
        <taxon>Rhabditomorpha</taxon>
        <taxon>Rhabditoidea</taxon>
        <taxon>Rhabditidae</taxon>
        <taxon>Diploscapter</taxon>
    </lineage>
</organism>
<sequence>MVVPRLHPQRQVDPRLRARLRQQLRLQLLGKKLVRIALIDQQRRHPRAILDQRDRVMRAPARPVRAQIAAQRLLAPRHLRRRDDRRERRHRLEAIGKRQPDR</sequence>
<dbReference type="AlphaFoldDB" id="A0A2A2JXK4"/>
<feature type="region of interest" description="Disordered" evidence="1">
    <location>
        <begin position="75"/>
        <end position="102"/>
    </location>
</feature>
<evidence type="ECO:0000313" key="3">
    <source>
        <dbReference type="Proteomes" id="UP000218231"/>
    </source>
</evidence>
<reference evidence="2 3" key="1">
    <citation type="journal article" date="2017" name="Curr. Biol.">
        <title>Genome architecture and evolution of a unichromosomal asexual nematode.</title>
        <authorList>
            <person name="Fradin H."/>
            <person name="Zegar C."/>
            <person name="Gutwein M."/>
            <person name="Lucas J."/>
            <person name="Kovtun M."/>
            <person name="Corcoran D."/>
            <person name="Baugh L.R."/>
            <person name="Kiontke K."/>
            <person name="Gunsalus K."/>
            <person name="Fitch D.H."/>
            <person name="Piano F."/>
        </authorList>
    </citation>
    <scope>NUCLEOTIDE SEQUENCE [LARGE SCALE GENOMIC DNA]</scope>
    <source>
        <strain evidence="2">PF1309</strain>
    </source>
</reference>
<protein>
    <submittedName>
        <fullName evidence="2">Uncharacterized protein</fullName>
    </submittedName>
</protein>
<dbReference type="Proteomes" id="UP000218231">
    <property type="component" value="Unassembled WGS sequence"/>
</dbReference>
<keyword evidence="3" id="KW-1185">Reference proteome</keyword>
<proteinExistence type="predicted"/>